<dbReference type="AlphaFoldDB" id="S2LD04"/>
<organism evidence="1 2">
    <name type="scientific">Litchfieldella anticariensis (strain DSM 16096 / CECT 5854 / CIP 108499 / LMG 22089 / FP35)</name>
    <name type="common">Halomonas anticariensis</name>
    <dbReference type="NCBI Taxonomy" id="1121939"/>
    <lineage>
        <taxon>Bacteria</taxon>
        <taxon>Pseudomonadati</taxon>
        <taxon>Pseudomonadota</taxon>
        <taxon>Gammaproteobacteria</taxon>
        <taxon>Oceanospirillales</taxon>
        <taxon>Halomonadaceae</taxon>
        <taxon>Litchfieldella</taxon>
    </lineage>
</organism>
<dbReference type="RefSeq" id="WP_016416612.1">
    <property type="nucleotide sequence ID" value="NZ_AUAB01000002.1"/>
</dbReference>
<evidence type="ECO:0000313" key="2">
    <source>
        <dbReference type="Proteomes" id="UP000014463"/>
    </source>
</evidence>
<protein>
    <submittedName>
        <fullName evidence="1">Uncharacterized protein</fullName>
    </submittedName>
</protein>
<dbReference type="Proteomes" id="UP000014463">
    <property type="component" value="Unassembled WGS sequence"/>
</dbReference>
<accession>S2LD04</accession>
<keyword evidence="2" id="KW-1185">Reference proteome</keyword>
<dbReference type="EMBL" id="ASTJ01000024">
    <property type="protein sequence ID" value="EPC02676.1"/>
    <property type="molecule type" value="Genomic_DNA"/>
</dbReference>
<gene>
    <name evidence="1" type="ORF">L861_10045</name>
</gene>
<proteinExistence type="predicted"/>
<evidence type="ECO:0000313" key="1">
    <source>
        <dbReference type="EMBL" id="EPC02676.1"/>
    </source>
</evidence>
<comment type="caution">
    <text evidence="1">The sequence shown here is derived from an EMBL/GenBank/DDBJ whole genome shotgun (WGS) entry which is preliminary data.</text>
</comment>
<name>S2LD04_LITA3</name>
<sequence length="56" mass="6112">MGRATKFPASRLRSCLGLVRSHWQSAVDIGAWLHNGADDMASGDRSVRLISQENVS</sequence>
<dbReference type="PATRIC" id="fig|1121939.11.peg.2104"/>
<reference evidence="1 2" key="1">
    <citation type="journal article" date="2013" name="Genome Announc.">
        <title>Draft genome sequence of the moderately halophilic gammaproteobacterium Halomonas anticariensis FP35.</title>
        <authorList>
            <person name="Tahrioui A."/>
            <person name="Quesada E."/>
            <person name="Llamas I."/>
        </authorList>
    </citation>
    <scope>NUCLEOTIDE SEQUENCE [LARGE SCALE GENOMIC DNA]</scope>
    <source>
        <strain evidence="2">DSM 16096 / CECT 5854 / LMG 22089 / FP35</strain>
    </source>
</reference>
<dbReference type="STRING" id="1121939.L861_10045"/>